<feature type="domain" description="Suppressor of fused-like" evidence="1">
    <location>
        <begin position="58"/>
        <end position="237"/>
    </location>
</feature>
<accession>A0A172T8I5</accession>
<evidence type="ECO:0000259" key="1">
    <source>
        <dbReference type="Pfam" id="PF05076"/>
    </source>
</evidence>
<dbReference type="OrthoDB" id="4827574at2"/>
<dbReference type="KEGG" id="dpu:SU48_05205"/>
<sequence>MTDNKTKGGQDIIRSTPEERGWVIPEQDSEIREAVEAHVERFLGPSSSVWHEIVSDLVHIDVYKFEPTPERPFLTLVTSGMSDLPMTVPEGMEGAARAELLICLPPEWPLGQLGDSTTQGELADFNNYWPIQTLKFLARLPHQNRTWLGWGHSIPLGDSENPIANTDFIGCVIGPAITMPDEFVGLEIGDKVVWFYAIYPVFPEEMQFKIDTPNGGDALFELFEQAGVSELVDVNRKNVCL</sequence>
<name>A0A172T8I5_9DEIO</name>
<dbReference type="Pfam" id="PF05076">
    <property type="entry name" value="SUFU"/>
    <property type="match status" value="1"/>
</dbReference>
<dbReference type="AlphaFoldDB" id="A0A172T8I5"/>
<protein>
    <recommendedName>
        <fullName evidence="1">Suppressor of fused-like domain-containing protein</fullName>
    </recommendedName>
</protein>
<organism evidence="2 3">
    <name type="scientific">Deinococcus puniceus</name>
    <dbReference type="NCBI Taxonomy" id="1182568"/>
    <lineage>
        <taxon>Bacteria</taxon>
        <taxon>Thermotogati</taxon>
        <taxon>Deinococcota</taxon>
        <taxon>Deinococci</taxon>
        <taxon>Deinococcales</taxon>
        <taxon>Deinococcaceae</taxon>
        <taxon>Deinococcus</taxon>
    </lineage>
</organism>
<evidence type="ECO:0000313" key="2">
    <source>
        <dbReference type="EMBL" id="ANE43262.1"/>
    </source>
</evidence>
<keyword evidence="3" id="KW-1185">Reference proteome</keyword>
<dbReference type="RefSeq" id="WP_064014324.1">
    <property type="nucleotide sequence ID" value="NZ_CP011387.1"/>
</dbReference>
<proteinExistence type="predicted"/>
<gene>
    <name evidence="2" type="ORF">SU48_05205</name>
</gene>
<evidence type="ECO:0000313" key="3">
    <source>
        <dbReference type="Proteomes" id="UP000077363"/>
    </source>
</evidence>
<dbReference type="PATRIC" id="fig|1182568.3.peg.1080"/>
<dbReference type="Proteomes" id="UP000077363">
    <property type="component" value="Chromosome"/>
</dbReference>
<reference evidence="2 3" key="1">
    <citation type="submission" date="2015-01" db="EMBL/GenBank/DDBJ databases">
        <title>Deinococcus puniceus/DY1/ whole genome sequencing.</title>
        <authorList>
            <person name="Kim M.K."/>
            <person name="Srinivasan S."/>
            <person name="Lee J.-J."/>
        </authorList>
    </citation>
    <scope>NUCLEOTIDE SEQUENCE [LARGE SCALE GENOMIC DNA]</scope>
    <source>
        <strain evidence="2 3">DY1</strain>
    </source>
</reference>
<dbReference type="EMBL" id="CP011387">
    <property type="protein sequence ID" value="ANE43262.1"/>
    <property type="molecule type" value="Genomic_DNA"/>
</dbReference>
<dbReference type="STRING" id="1182568.SU48_05205"/>
<dbReference type="InterPro" id="IPR020941">
    <property type="entry name" value="SUFU-like_domain"/>
</dbReference>